<sequence length="90" mass="10261">NVSGCTGNFQTLKECQIYPLARSSIKQRTAAHFLFHTPHTHTPRFRPVAAPSPPFLDLYGSHTPCHTHFFFLRQHHRAISVNQPISTQLI</sequence>
<proteinExistence type="predicted"/>
<gene>
    <name evidence="1" type="primary">Nfu_g_1_017734</name>
</gene>
<accession>A0A1A8RY60</accession>
<evidence type="ECO:0000313" key="1">
    <source>
        <dbReference type="EMBL" id="SBS10234.1"/>
    </source>
</evidence>
<protein>
    <submittedName>
        <fullName evidence="1">Uncharacterized protein</fullName>
    </submittedName>
</protein>
<dbReference type="EMBL" id="HAEH01020084">
    <property type="protein sequence ID" value="SBS10234.1"/>
    <property type="molecule type" value="Transcribed_RNA"/>
</dbReference>
<feature type="non-terminal residue" evidence="1">
    <location>
        <position position="1"/>
    </location>
</feature>
<reference evidence="1" key="1">
    <citation type="submission" date="2016-05" db="EMBL/GenBank/DDBJ databases">
        <authorList>
            <person name="Lavstsen T."/>
            <person name="Jespersen J.S."/>
        </authorList>
    </citation>
    <scope>NUCLEOTIDE SEQUENCE</scope>
    <source>
        <tissue evidence="1">Brain</tissue>
    </source>
</reference>
<feature type="non-terminal residue" evidence="1">
    <location>
        <position position="90"/>
    </location>
</feature>
<organism evidence="1">
    <name type="scientific">Nothobranchius rachovii</name>
    <name type="common">bluefin notho</name>
    <dbReference type="NCBI Taxonomy" id="451742"/>
    <lineage>
        <taxon>Eukaryota</taxon>
        <taxon>Metazoa</taxon>
        <taxon>Chordata</taxon>
        <taxon>Craniata</taxon>
        <taxon>Vertebrata</taxon>
        <taxon>Euteleostomi</taxon>
        <taxon>Actinopterygii</taxon>
        <taxon>Neopterygii</taxon>
        <taxon>Teleostei</taxon>
        <taxon>Neoteleostei</taxon>
        <taxon>Acanthomorphata</taxon>
        <taxon>Ovalentaria</taxon>
        <taxon>Atherinomorphae</taxon>
        <taxon>Cyprinodontiformes</taxon>
        <taxon>Nothobranchiidae</taxon>
        <taxon>Nothobranchius</taxon>
    </lineage>
</organism>
<reference evidence="1" key="2">
    <citation type="submission" date="2016-06" db="EMBL/GenBank/DDBJ databases">
        <title>The genome of a short-lived fish provides insights into sex chromosome evolution and the genetic control of aging.</title>
        <authorList>
            <person name="Reichwald K."/>
            <person name="Felder M."/>
            <person name="Petzold A."/>
            <person name="Koch P."/>
            <person name="Groth M."/>
            <person name="Platzer M."/>
        </authorList>
    </citation>
    <scope>NUCLEOTIDE SEQUENCE</scope>
    <source>
        <tissue evidence="1">Brain</tissue>
    </source>
</reference>
<dbReference type="AlphaFoldDB" id="A0A1A8RY60"/>
<name>A0A1A8RY60_9TELE</name>